<evidence type="ECO:0000256" key="3">
    <source>
        <dbReference type="PROSITE-ProRule" id="PRU00221"/>
    </source>
</evidence>
<dbReference type="PANTHER" id="PTHR19879:SF9">
    <property type="entry name" value="TRANSCRIPTION INITIATION FACTOR TFIID SUBUNIT 5"/>
    <property type="match status" value="1"/>
</dbReference>
<dbReference type="PANTHER" id="PTHR19879">
    <property type="entry name" value="TRANSCRIPTION INITIATION FACTOR TFIID"/>
    <property type="match status" value="1"/>
</dbReference>
<keyword evidence="5" id="KW-1185">Reference proteome</keyword>
<proteinExistence type="predicted"/>
<reference evidence="4 5" key="1">
    <citation type="submission" date="2021-08" db="EMBL/GenBank/DDBJ databases">
        <title>Draft Genome Sequence of Phanerochaete sordida strain YK-624.</title>
        <authorList>
            <person name="Mori T."/>
            <person name="Dohra H."/>
            <person name="Suzuki T."/>
            <person name="Kawagishi H."/>
            <person name="Hirai H."/>
        </authorList>
    </citation>
    <scope>NUCLEOTIDE SEQUENCE [LARGE SCALE GENOMIC DNA]</scope>
    <source>
        <strain evidence="4 5">YK-624</strain>
    </source>
</reference>
<dbReference type="Proteomes" id="UP000703269">
    <property type="component" value="Unassembled WGS sequence"/>
</dbReference>
<dbReference type="PROSITE" id="PS50294">
    <property type="entry name" value="WD_REPEATS_REGION"/>
    <property type="match status" value="1"/>
</dbReference>
<dbReference type="Gene3D" id="2.130.10.10">
    <property type="entry name" value="YVTN repeat-like/Quinoprotein amine dehydrogenase"/>
    <property type="match status" value="2"/>
</dbReference>
<dbReference type="InterPro" id="IPR015943">
    <property type="entry name" value="WD40/YVTN_repeat-like_dom_sf"/>
</dbReference>
<feature type="repeat" description="WD" evidence="3">
    <location>
        <begin position="211"/>
        <end position="252"/>
    </location>
</feature>
<comment type="caution">
    <text evidence="4">The sequence shown here is derived from an EMBL/GenBank/DDBJ whole genome shotgun (WGS) entry which is preliminary data.</text>
</comment>
<evidence type="ECO:0000313" key="4">
    <source>
        <dbReference type="EMBL" id="GJE96206.1"/>
    </source>
</evidence>
<keyword evidence="1 3" id="KW-0853">WD repeat</keyword>
<dbReference type="PROSITE" id="PS00678">
    <property type="entry name" value="WD_REPEATS_1"/>
    <property type="match status" value="1"/>
</dbReference>
<dbReference type="InterPro" id="IPR001680">
    <property type="entry name" value="WD40_rpt"/>
</dbReference>
<evidence type="ECO:0000256" key="2">
    <source>
        <dbReference type="ARBA" id="ARBA00022737"/>
    </source>
</evidence>
<gene>
    <name evidence="4" type="ORF">PsYK624_124000</name>
</gene>
<dbReference type="SUPFAM" id="SSF50978">
    <property type="entry name" value="WD40 repeat-like"/>
    <property type="match status" value="1"/>
</dbReference>
<dbReference type="InterPro" id="IPR036322">
    <property type="entry name" value="WD40_repeat_dom_sf"/>
</dbReference>
<dbReference type="Pfam" id="PF00400">
    <property type="entry name" value="WD40"/>
    <property type="match status" value="3"/>
</dbReference>
<dbReference type="InterPro" id="IPR019775">
    <property type="entry name" value="WD40_repeat_CS"/>
</dbReference>
<protein>
    <submittedName>
        <fullName evidence="4">WD40 repeat domain-containing protein</fullName>
    </submittedName>
</protein>
<keyword evidence="2" id="KW-0677">Repeat</keyword>
<dbReference type="SMART" id="SM00320">
    <property type="entry name" value="WD40"/>
    <property type="match status" value="5"/>
</dbReference>
<dbReference type="PROSITE" id="PS50082">
    <property type="entry name" value="WD_REPEATS_2"/>
    <property type="match status" value="1"/>
</dbReference>
<name>A0A9P3LI58_9APHY</name>
<sequence>MSQPPIILPVSTVQNDFESLITDVKDGIVPEETFWVSCYKTGEESVHGKVRLALSEQDRDLVEYGGHGGVTLTGNDTKREYTVACPSLGIPPTKVAVPARTYADPLPQVRPDVYRKISAFDVAPDGSQFATGYDDGSIYIASATSPTAPPSLARRVHLSSVTSVRFFPSSRVLLSAGADFALHILPAEPPAAPSASAPSSDPVRIAPVRTLKGHTRAVTATAIIARGRSVLSGAKDATLRLWDVSAGAQLRILGTAGWRPVLALAAGVRGEGAFVAPPDGDAAADTATAAEPVAPDPREVETADKVVFAALADGTFQAFDLGTKLSVFHSRGGGAALHSIAYSPDHNLVATGSSVGIVDVYDTRSLDRPLLTFQRNEACVEDLAFIPLSPSAGNTEVGLAIATEDGLPFVANVRPEGPSVLAELVGTDCDAVRSVKVGSTPGTVWTAGDDGVVRRYEGLKALS</sequence>
<organism evidence="4 5">
    <name type="scientific">Phanerochaete sordida</name>
    <dbReference type="NCBI Taxonomy" id="48140"/>
    <lineage>
        <taxon>Eukaryota</taxon>
        <taxon>Fungi</taxon>
        <taxon>Dikarya</taxon>
        <taxon>Basidiomycota</taxon>
        <taxon>Agaricomycotina</taxon>
        <taxon>Agaricomycetes</taxon>
        <taxon>Polyporales</taxon>
        <taxon>Phanerochaetaceae</taxon>
        <taxon>Phanerochaete</taxon>
    </lineage>
</organism>
<dbReference type="EMBL" id="BPQB01000057">
    <property type="protein sequence ID" value="GJE96206.1"/>
    <property type="molecule type" value="Genomic_DNA"/>
</dbReference>
<accession>A0A9P3LI58</accession>
<dbReference type="AlphaFoldDB" id="A0A9P3LI58"/>
<evidence type="ECO:0000256" key="1">
    <source>
        <dbReference type="ARBA" id="ARBA00022574"/>
    </source>
</evidence>
<dbReference type="OrthoDB" id="10257301at2759"/>
<evidence type="ECO:0000313" key="5">
    <source>
        <dbReference type="Proteomes" id="UP000703269"/>
    </source>
</evidence>